<dbReference type="EMBL" id="WIXE01014713">
    <property type="protein sequence ID" value="KAK5974072.1"/>
    <property type="molecule type" value="Genomic_DNA"/>
</dbReference>
<evidence type="ECO:0000256" key="2">
    <source>
        <dbReference type="SAM" id="Phobius"/>
    </source>
</evidence>
<keyword evidence="2" id="KW-0472">Membrane</keyword>
<evidence type="ECO:0000313" key="3">
    <source>
        <dbReference type="EMBL" id="KAK5974072.1"/>
    </source>
</evidence>
<keyword evidence="2" id="KW-0812">Transmembrane</keyword>
<proteinExistence type="predicted"/>
<dbReference type="AlphaFoldDB" id="A0AAN8ILU4"/>
<feature type="region of interest" description="Disordered" evidence="1">
    <location>
        <begin position="1"/>
        <end position="21"/>
    </location>
</feature>
<sequence length="103" mass="11364">MDSAKVHSPPSPSPPASPKFPDQPLYVVAQHYWKNADRKTQVAVAAGLVALTAGTVYMVVKYRNVSFHNSVFSQKRILNTEHHRVSAFESRSAGIRDELACQA</sequence>
<organism evidence="3 4">
    <name type="scientific">Trichostrongylus colubriformis</name>
    <name type="common">Black scour worm</name>
    <dbReference type="NCBI Taxonomy" id="6319"/>
    <lineage>
        <taxon>Eukaryota</taxon>
        <taxon>Metazoa</taxon>
        <taxon>Ecdysozoa</taxon>
        <taxon>Nematoda</taxon>
        <taxon>Chromadorea</taxon>
        <taxon>Rhabditida</taxon>
        <taxon>Rhabditina</taxon>
        <taxon>Rhabditomorpha</taxon>
        <taxon>Strongyloidea</taxon>
        <taxon>Trichostrongylidae</taxon>
        <taxon>Trichostrongylus</taxon>
    </lineage>
</organism>
<keyword evidence="2" id="KW-1133">Transmembrane helix</keyword>
<feature type="transmembrane region" description="Helical" evidence="2">
    <location>
        <begin position="42"/>
        <end position="60"/>
    </location>
</feature>
<comment type="caution">
    <text evidence="3">The sequence shown here is derived from an EMBL/GenBank/DDBJ whole genome shotgun (WGS) entry which is preliminary data.</text>
</comment>
<dbReference type="Proteomes" id="UP001331761">
    <property type="component" value="Unassembled WGS sequence"/>
</dbReference>
<feature type="compositionally biased region" description="Pro residues" evidence="1">
    <location>
        <begin position="9"/>
        <end position="18"/>
    </location>
</feature>
<evidence type="ECO:0000313" key="4">
    <source>
        <dbReference type="Proteomes" id="UP001331761"/>
    </source>
</evidence>
<evidence type="ECO:0000256" key="1">
    <source>
        <dbReference type="SAM" id="MobiDB-lite"/>
    </source>
</evidence>
<gene>
    <name evidence="3" type="ORF">GCK32_022738</name>
</gene>
<name>A0AAN8ILU4_TRICO</name>
<protein>
    <submittedName>
        <fullName evidence="3">Uncharacterized protein</fullName>
    </submittedName>
</protein>
<keyword evidence="4" id="KW-1185">Reference proteome</keyword>
<accession>A0AAN8ILU4</accession>
<reference evidence="3 4" key="1">
    <citation type="submission" date="2019-10" db="EMBL/GenBank/DDBJ databases">
        <title>Assembly and Annotation for the nematode Trichostrongylus colubriformis.</title>
        <authorList>
            <person name="Martin J."/>
        </authorList>
    </citation>
    <scope>NUCLEOTIDE SEQUENCE [LARGE SCALE GENOMIC DNA]</scope>
    <source>
        <strain evidence="3">G859</strain>
        <tissue evidence="3">Whole worm</tissue>
    </source>
</reference>